<reference evidence="1" key="1">
    <citation type="journal article" date="2023" name="BMC Genomics">
        <title>Chromosome-level genome assemblies of Cutaneotrichosporon spp. (Trichosporonales, Basidiomycota) reveal imbalanced evolution between nucleotide sequences and chromosome synteny.</title>
        <authorList>
            <person name="Kobayashi Y."/>
            <person name="Kayamori A."/>
            <person name="Aoki K."/>
            <person name="Shiwa Y."/>
            <person name="Matsutani M."/>
            <person name="Fujita N."/>
            <person name="Sugita T."/>
            <person name="Iwasaki W."/>
            <person name="Tanaka N."/>
            <person name="Takashima M."/>
        </authorList>
    </citation>
    <scope>NUCLEOTIDE SEQUENCE</scope>
    <source>
        <strain evidence="1">HIS019</strain>
    </source>
</reference>
<dbReference type="AlphaFoldDB" id="A0AA48L4T5"/>
<dbReference type="Proteomes" id="UP001233271">
    <property type="component" value="Chromosome 4"/>
</dbReference>
<accession>A0AA48L4T5</accession>
<gene>
    <name evidence="1" type="ORF">CcaverHIS019_0408090</name>
</gene>
<dbReference type="EMBL" id="AP028215">
    <property type="protein sequence ID" value="BEI91989.1"/>
    <property type="molecule type" value="Genomic_DNA"/>
</dbReference>
<sequence>MATNLTVDDFDPLVVYSNYDHWSTPNPQDNPTWWKAGRSVTNSTWHQATYHYTGVVGAQASFNFTGSSIAVYGGTGATGSIYTVSLDGNVANLQLTNSPGRTLLYDAKVTDGAHELIIVNGGSGLLLDLFVVGLTLGGEGVTLSNTTLDDRNPSIAYLGNWTQQAGPNFHSETSTYTSGPGNAVSLIFSGSAVYVYGDQVNDHGDYTVTLNGSVVGQYTGRSGCGGGYAKACEKLHGLKFFASGLSDGTHALRIENGGPAEGNKSFFDLDYVEYTVSSGYSSGTGSGAACTSGTCSASAPSPTVAGSSGAKSAAAPVALLCGVLAAWFAKTFL</sequence>
<dbReference type="GeneID" id="85495859"/>
<evidence type="ECO:0000313" key="2">
    <source>
        <dbReference type="Proteomes" id="UP001233271"/>
    </source>
</evidence>
<protein>
    <submittedName>
        <fullName evidence="1">Uncharacterized protein</fullName>
    </submittedName>
</protein>
<dbReference type="RefSeq" id="XP_060457254.1">
    <property type="nucleotide sequence ID" value="XM_060600685.1"/>
</dbReference>
<dbReference type="KEGG" id="ccac:CcaHIS019_0408090"/>
<organism evidence="1 2">
    <name type="scientific">Cutaneotrichosporon cavernicola</name>
    <dbReference type="NCBI Taxonomy" id="279322"/>
    <lineage>
        <taxon>Eukaryota</taxon>
        <taxon>Fungi</taxon>
        <taxon>Dikarya</taxon>
        <taxon>Basidiomycota</taxon>
        <taxon>Agaricomycotina</taxon>
        <taxon>Tremellomycetes</taxon>
        <taxon>Trichosporonales</taxon>
        <taxon>Trichosporonaceae</taxon>
        <taxon>Cutaneotrichosporon</taxon>
    </lineage>
</organism>
<dbReference type="Gene3D" id="2.60.120.260">
    <property type="entry name" value="Galactose-binding domain-like"/>
    <property type="match status" value="2"/>
</dbReference>
<proteinExistence type="predicted"/>
<keyword evidence="2" id="KW-1185">Reference proteome</keyword>
<name>A0AA48L4T5_9TREE</name>
<evidence type="ECO:0000313" key="1">
    <source>
        <dbReference type="EMBL" id="BEI91989.1"/>
    </source>
</evidence>